<feature type="domain" description="4'-phosphopantetheinyl transferase N-terminal" evidence="4">
    <location>
        <begin position="21"/>
        <end position="103"/>
    </location>
</feature>
<keyword evidence="6" id="KW-1185">Reference proteome</keyword>
<keyword evidence="2" id="KW-0808">Transferase</keyword>
<reference evidence="5 6" key="1">
    <citation type="journal article" date="2015" name="Fungal Genet. Biol.">
        <title>Evolution of novel wood decay mechanisms in Agaricales revealed by the genome sequences of Fistulina hepatica and Cylindrobasidium torrendii.</title>
        <authorList>
            <person name="Floudas D."/>
            <person name="Held B.W."/>
            <person name="Riley R."/>
            <person name="Nagy L.G."/>
            <person name="Koehler G."/>
            <person name="Ransdell A.S."/>
            <person name="Younus H."/>
            <person name="Chow J."/>
            <person name="Chiniquy J."/>
            <person name="Lipzen A."/>
            <person name="Tritt A."/>
            <person name="Sun H."/>
            <person name="Haridas S."/>
            <person name="LaButti K."/>
            <person name="Ohm R.A."/>
            <person name="Kues U."/>
            <person name="Blanchette R.A."/>
            <person name="Grigoriev I.V."/>
            <person name="Minto R.E."/>
            <person name="Hibbett D.S."/>
        </authorList>
    </citation>
    <scope>NUCLEOTIDE SEQUENCE [LARGE SCALE GENOMIC DNA]</scope>
    <source>
        <strain evidence="5 6">FP15055 ss-10</strain>
    </source>
</reference>
<dbReference type="Proteomes" id="UP000054007">
    <property type="component" value="Unassembled WGS sequence"/>
</dbReference>
<dbReference type="GO" id="GO:0000287">
    <property type="term" value="F:magnesium ion binding"/>
    <property type="evidence" value="ECO:0007669"/>
    <property type="project" value="InterPro"/>
</dbReference>
<name>A0A0D7BB13_9AGAR</name>
<dbReference type="GO" id="GO:0019878">
    <property type="term" value="P:lysine biosynthetic process via aminoadipic acid"/>
    <property type="evidence" value="ECO:0007669"/>
    <property type="project" value="TreeGrafter"/>
</dbReference>
<evidence type="ECO:0000313" key="6">
    <source>
        <dbReference type="Proteomes" id="UP000054007"/>
    </source>
</evidence>
<dbReference type="EMBL" id="KN880528">
    <property type="protein sequence ID" value="KIY67364.1"/>
    <property type="molecule type" value="Genomic_DNA"/>
</dbReference>
<organism evidence="5 6">
    <name type="scientific">Cylindrobasidium torrendii FP15055 ss-10</name>
    <dbReference type="NCBI Taxonomy" id="1314674"/>
    <lineage>
        <taxon>Eukaryota</taxon>
        <taxon>Fungi</taxon>
        <taxon>Dikarya</taxon>
        <taxon>Basidiomycota</taxon>
        <taxon>Agaricomycotina</taxon>
        <taxon>Agaricomycetes</taxon>
        <taxon>Agaricomycetidae</taxon>
        <taxon>Agaricales</taxon>
        <taxon>Marasmiineae</taxon>
        <taxon>Physalacriaceae</taxon>
        <taxon>Cylindrobasidium</taxon>
    </lineage>
</organism>
<dbReference type="Pfam" id="PF01648">
    <property type="entry name" value="ACPS"/>
    <property type="match status" value="1"/>
</dbReference>
<dbReference type="InterPro" id="IPR055066">
    <property type="entry name" value="AASDHPPT_N"/>
</dbReference>
<accession>A0A0D7BB13</accession>
<dbReference type="STRING" id="1314674.A0A0D7BB13"/>
<evidence type="ECO:0000256" key="2">
    <source>
        <dbReference type="ARBA" id="ARBA00022679"/>
    </source>
</evidence>
<dbReference type="Gene3D" id="3.90.470.20">
    <property type="entry name" value="4'-phosphopantetheinyl transferase domain"/>
    <property type="match status" value="2"/>
</dbReference>
<dbReference type="GO" id="GO:0008897">
    <property type="term" value="F:holo-[acyl-carrier-protein] synthase activity"/>
    <property type="evidence" value="ECO:0007669"/>
    <property type="project" value="UniProtKB-EC"/>
</dbReference>
<protein>
    <recommendedName>
        <fullName evidence="1">holo-[acyl-carrier-protein] synthase</fullName>
        <ecNumber evidence="1">2.7.8.7</ecNumber>
    </recommendedName>
</protein>
<proteinExistence type="predicted"/>
<gene>
    <name evidence="5" type="ORF">CYLTODRAFT_376282</name>
</gene>
<sequence>MTIIKARIVRYVPQDFTDQLYEAGLSKLDEGTVAQIKKFYRREDAVRGLISKLLPRRILREHGIDPSTAVFDKTPANKPFLLSPQLDPPLAYNISHDNGLVGIVYGPGINDAPAFQLGIDLMKVRIPGNDTFETFIGYMDSQLTRLEHHTLLSTPLPQALQDFFWIWTMKEAYTKALGLGLGFDFARVEYNPKTNVLTVDGTVPTGWAFHKFTSQVGVGEGEEMYVGVVAQHVGGTEPAVVHSEKEACPWIVYEDAVSFVQTCE</sequence>
<dbReference type="Pfam" id="PF22624">
    <property type="entry name" value="AASDHPPT_N"/>
    <property type="match status" value="1"/>
</dbReference>
<dbReference type="SUPFAM" id="SSF56214">
    <property type="entry name" value="4'-phosphopantetheinyl transferase"/>
    <property type="match status" value="2"/>
</dbReference>
<dbReference type="PANTHER" id="PTHR12215:SF10">
    <property type="entry name" value="L-AMINOADIPATE-SEMIALDEHYDE DEHYDROGENASE-PHOSPHOPANTETHEINYL TRANSFERASE"/>
    <property type="match status" value="1"/>
</dbReference>
<dbReference type="InterPro" id="IPR037143">
    <property type="entry name" value="4-PPantetheinyl_Trfase_dom_sf"/>
</dbReference>
<dbReference type="GO" id="GO:0005829">
    <property type="term" value="C:cytosol"/>
    <property type="evidence" value="ECO:0007669"/>
    <property type="project" value="TreeGrafter"/>
</dbReference>
<dbReference type="EC" id="2.7.8.7" evidence="1"/>
<dbReference type="OrthoDB" id="26719at2759"/>
<evidence type="ECO:0000259" key="3">
    <source>
        <dbReference type="Pfam" id="PF01648"/>
    </source>
</evidence>
<evidence type="ECO:0000259" key="4">
    <source>
        <dbReference type="Pfam" id="PF22624"/>
    </source>
</evidence>
<feature type="domain" description="4'-phosphopantetheinyl transferase" evidence="3">
    <location>
        <begin position="117"/>
        <end position="194"/>
    </location>
</feature>
<evidence type="ECO:0000256" key="1">
    <source>
        <dbReference type="ARBA" id="ARBA00013172"/>
    </source>
</evidence>
<evidence type="ECO:0000313" key="5">
    <source>
        <dbReference type="EMBL" id="KIY67364.1"/>
    </source>
</evidence>
<dbReference type="InterPro" id="IPR050559">
    <property type="entry name" value="P-Pant_transferase_sf"/>
</dbReference>
<dbReference type="PANTHER" id="PTHR12215">
    <property type="entry name" value="PHOSPHOPANTETHEINE TRANSFERASE"/>
    <property type="match status" value="1"/>
</dbReference>
<dbReference type="AlphaFoldDB" id="A0A0D7BB13"/>
<dbReference type="InterPro" id="IPR008278">
    <property type="entry name" value="4-PPantetheinyl_Trfase_dom"/>
</dbReference>